<feature type="compositionally biased region" description="Basic and acidic residues" evidence="1">
    <location>
        <begin position="258"/>
        <end position="270"/>
    </location>
</feature>
<keyword evidence="3" id="KW-1185">Reference proteome</keyword>
<reference evidence="2 3" key="1">
    <citation type="journal article" date="2015" name="Fungal Genet. Biol.">
        <title>Evolution of novel wood decay mechanisms in Agaricales revealed by the genome sequences of Fistulina hepatica and Cylindrobasidium torrendii.</title>
        <authorList>
            <person name="Floudas D."/>
            <person name="Held B.W."/>
            <person name="Riley R."/>
            <person name="Nagy L.G."/>
            <person name="Koehler G."/>
            <person name="Ransdell A.S."/>
            <person name="Younus H."/>
            <person name="Chow J."/>
            <person name="Chiniquy J."/>
            <person name="Lipzen A."/>
            <person name="Tritt A."/>
            <person name="Sun H."/>
            <person name="Haridas S."/>
            <person name="LaButti K."/>
            <person name="Ohm R.A."/>
            <person name="Kues U."/>
            <person name="Blanchette R.A."/>
            <person name="Grigoriev I.V."/>
            <person name="Minto R.E."/>
            <person name="Hibbett D.S."/>
        </authorList>
    </citation>
    <scope>NUCLEOTIDE SEQUENCE [LARGE SCALE GENOMIC DNA]</scope>
    <source>
        <strain evidence="2 3">ATCC 64428</strain>
    </source>
</reference>
<accession>A0A0D7AQI2</accession>
<dbReference type="EMBL" id="KN881606">
    <property type="protein sequence ID" value="KIY53586.1"/>
    <property type="molecule type" value="Genomic_DNA"/>
</dbReference>
<feature type="region of interest" description="Disordered" evidence="1">
    <location>
        <begin position="211"/>
        <end position="270"/>
    </location>
</feature>
<evidence type="ECO:0000313" key="3">
    <source>
        <dbReference type="Proteomes" id="UP000054144"/>
    </source>
</evidence>
<evidence type="ECO:0000313" key="2">
    <source>
        <dbReference type="EMBL" id="KIY53586.1"/>
    </source>
</evidence>
<name>A0A0D7AQI2_9AGAR</name>
<evidence type="ECO:0000256" key="1">
    <source>
        <dbReference type="SAM" id="MobiDB-lite"/>
    </source>
</evidence>
<dbReference type="AlphaFoldDB" id="A0A0D7AQI2"/>
<gene>
    <name evidence="2" type="ORF">FISHEDRAFT_68798</name>
</gene>
<protein>
    <submittedName>
        <fullName evidence="2">Uncharacterized protein</fullName>
    </submittedName>
</protein>
<sequence length="270" mass="29541">MTEPASTLGTFGLQAFGDFAFLLPPNLYVLAPSRLNAYNTLLPSLVDRPFRTTDNVPLFYVEEEPYFGLVHVCFTNIENGARHIRSTDAYLRICPWLNCYTVVVPRVASESGKEAQGPRTSHTAVSIGFAFSIRTSRHPVRILQAQELVFALANFVESEAHILHSITHLEAPAPPELHLVPRFPATLEELIAHSQGGADVKALIKDEMQKNAPSSAIESKEGVAADADATACSHDSNLQATKRGKLSAQSSSANSLHEMARERGKELRHS</sequence>
<organism evidence="2 3">
    <name type="scientific">Fistulina hepatica ATCC 64428</name>
    <dbReference type="NCBI Taxonomy" id="1128425"/>
    <lineage>
        <taxon>Eukaryota</taxon>
        <taxon>Fungi</taxon>
        <taxon>Dikarya</taxon>
        <taxon>Basidiomycota</taxon>
        <taxon>Agaricomycotina</taxon>
        <taxon>Agaricomycetes</taxon>
        <taxon>Agaricomycetidae</taxon>
        <taxon>Agaricales</taxon>
        <taxon>Fistulinaceae</taxon>
        <taxon>Fistulina</taxon>
    </lineage>
</organism>
<dbReference type="Proteomes" id="UP000054144">
    <property type="component" value="Unassembled WGS sequence"/>
</dbReference>
<proteinExistence type="predicted"/>